<dbReference type="Proteomes" id="UP000091820">
    <property type="component" value="Unassembled WGS sequence"/>
</dbReference>
<dbReference type="EnsemblMetazoa" id="GBRI010409-RA">
    <property type="protein sequence ID" value="GBRI010409-PA"/>
    <property type="gene ID" value="GBRI010409"/>
</dbReference>
<keyword evidence="3" id="KW-1185">Reference proteome</keyword>
<dbReference type="VEuPathDB" id="VectorBase:GBRI010409"/>
<feature type="transmembrane region" description="Helical" evidence="1">
    <location>
        <begin position="31"/>
        <end position="55"/>
    </location>
</feature>
<dbReference type="AlphaFoldDB" id="A0A1A9W8S8"/>
<keyword evidence="1" id="KW-0812">Transmembrane</keyword>
<keyword evidence="1" id="KW-1133">Transmembrane helix</keyword>
<name>A0A1A9W8S8_9MUSC</name>
<sequence>MLLCLMEILAITTKILLRSFFLFYNKTNRNIVTFTLLPCPPLLLEVLLCLAWAVLSRRLSRALKLLETATLALVSLAESTLELPRRRPHLLARVLRADGGPDEGDGEGVGEGAVAVVKMRESSVNVNLAVINY</sequence>
<organism evidence="2 3">
    <name type="scientific">Glossina brevipalpis</name>
    <dbReference type="NCBI Taxonomy" id="37001"/>
    <lineage>
        <taxon>Eukaryota</taxon>
        <taxon>Metazoa</taxon>
        <taxon>Ecdysozoa</taxon>
        <taxon>Arthropoda</taxon>
        <taxon>Hexapoda</taxon>
        <taxon>Insecta</taxon>
        <taxon>Pterygota</taxon>
        <taxon>Neoptera</taxon>
        <taxon>Endopterygota</taxon>
        <taxon>Diptera</taxon>
        <taxon>Brachycera</taxon>
        <taxon>Muscomorpha</taxon>
        <taxon>Hippoboscoidea</taxon>
        <taxon>Glossinidae</taxon>
        <taxon>Glossina</taxon>
    </lineage>
</organism>
<reference evidence="3" key="1">
    <citation type="submission" date="2014-03" db="EMBL/GenBank/DDBJ databases">
        <authorList>
            <person name="Aksoy S."/>
            <person name="Warren W."/>
            <person name="Wilson R.K."/>
        </authorList>
    </citation>
    <scope>NUCLEOTIDE SEQUENCE [LARGE SCALE GENOMIC DNA]</scope>
    <source>
        <strain evidence="3">IAEA</strain>
    </source>
</reference>
<evidence type="ECO:0000313" key="3">
    <source>
        <dbReference type="Proteomes" id="UP000091820"/>
    </source>
</evidence>
<evidence type="ECO:0000256" key="1">
    <source>
        <dbReference type="SAM" id="Phobius"/>
    </source>
</evidence>
<protein>
    <submittedName>
        <fullName evidence="2">Uncharacterized protein</fullName>
    </submittedName>
</protein>
<reference evidence="2" key="2">
    <citation type="submission" date="2020-05" db="UniProtKB">
        <authorList>
            <consortium name="EnsemblMetazoa"/>
        </authorList>
    </citation>
    <scope>IDENTIFICATION</scope>
    <source>
        <strain evidence="2">IAEA</strain>
    </source>
</reference>
<proteinExistence type="predicted"/>
<accession>A0A1A9W8S8</accession>
<keyword evidence="1" id="KW-0472">Membrane</keyword>
<evidence type="ECO:0000313" key="2">
    <source>
        <dbReference type="EnsemblMetazoa" id="GBRI010409-PA"/>
    </source>
</evidence>